<feature type="region of interest" description="Disordered" evidence="6">
    <location>
        <begin position="1"/>
        <end position="54"/>
    </location>
</feature>
<comment type="subcellular location">
    <subcellularLocation>
        <location evidence="1">Cell membrane</location>
        <topology evidence="1">Multi-pass membrane protein</topology>
    </subcellularLocation>
</comment>
<gene>
    <name evidence="9" type="ORF">KRR39_20625</name>
</gene>
<dbReference type="PANTHER" id="PTHR36115">
    <property type="entry name" value="PROLINE-RICH ANTIGEN HOMOLOG-RELATED"/>
    <property type="match status" value="1"/>
</dbReference>
<dbReference type="InterPro" id="IPR051791">
    <property type="entry name" value="Pra-immunoreactive"/>
</dbReference>
<keyword evidence="10" id="KW-1185">Reference proteome</keyword>
<organism evidence="9 10">
    <name type="scientific">Nocardioides panacis</name>
    <dbReference type="NCBI Taxonomy" id="2849501"/>
    <lineage>
        <taxon>Bacteria</taxon>
        <taxon>Bacillati</taxon>
        <taxon>Actinomycetota</taxon>
        <taxon>Actinomycetes</taxon>
        <taxon>Propionibacteriales</taxon>
        <taxon>Nocardioidaceae</taxon>
        <taxon>Nocardioides</taxon>
    </lineage>
</organism>
<evidence type="ECO:0000256" key="1">
    <source>
        <dbReference type="ARBA" id="ARBA00004651"/>
    </source>
</evidence>
<keyword evidence="5 7" id="KW-0472">Membrane</keyword>
<dbReference type="Proteomes" id="UP000683575">
    <property type="component" value="Chromosome"/>
</dbReference>
<keyword evidence="2" id="KW-1003">Cell membrane</keyword>
<evidence type="ECO:0000313" key="9">
    <source>
        <dbReference type="EMBL" id="QWZ07767.1"/>
    </source>
</evidence>
<feature type="transmembrane region" description="Helical" evidence="7">
    <location>
        <begin position="170"/>
        <end position="198"/>
    </location>
</feature>
<accession>A0A975SXT2</accession>
<dbReference type="PANTHER" id="PTHR36115:SF4">
    <property type="entry name" value="MEMBRANE PROTEIN"/>
    <property type="match status" value="1"/>
</dbReference>
<evidence type="ECO:0000256" key="6">
    <source>
        <dbReference type="SAM" id="MobiDB-lite"/>
    </source>
</evidence>
<evidence type="ECO:0000256" key="2">
    <source>
        <dbReference type="ARBA" id="ARBA00022475"/>
    </source>
</evidence>
<keyword evidence="3 7" id="KW-0812">Transmembrane</keyword>
<dbReference type="EMBL" id="CP077062">
    <property type="protein sequence ID" value="QWZ07767.1"/>
    <property type="molecule type" value="Genomic_DNA"/>
</dbReference>
<evidence type="ECO:0000256" key="4">
    <source>
        <dbReference type="ARBA" id="ARBA00022989"/>
    </source>
</evidence>
<reference evidence="9" key="1">
    <citation type="submission" date="2021-06" db="EMBL/GenBank/DDBJ databases">
        <title>Complete genome sequence of Nocardioides sp. G188.</title>
        <authorList>
            <person name="Im W.-T."/>
        </authorList>
    </citation>
    <scope>NUCLEOTIDE SEQUENCE</scope>
    <source>
        <strain evidence="9">G188</strain>
    </source>
</reference>
<feature type="domain" description="RDD" evidence="8">
    <location>
        <begin position="62"/>
        <end position="213"/>
    </location>
</feature>
<feature type="transmembrane region" description="Helical" evidence="7">
    <location>
        <begin position="76"/>
        <end position="97"/>
    </location>
</feature>
<evidence type="ECO:0000256" key="7">
    <source>
        <dbReference type="SAM" id="Phobius"/>
    </source>
</evidence>
<dbReference type="KEGG" id="nps:KRR39_20625"/>
<dbReference type="RefSeq" id="WP_216939277.1">
    <property type="nucleotide sequence ID" value="NZ_CP077062.1"/>
</dbReference>
<keyword evidence="4 7" id="KW-1133">Transmembrane helix</keyword>
<dbReference type="AlphaFoldDB" id="A0A975SXT2"/>
<evidence type="ECO:0000259" key="8">
    <source>
        <dbReference type="Pfam" id="PF06271"/>
    </source>
</evidence>
<feature type="compositionally biased region" description="Pro residues" evidence="6">
    <location>
        <begin position="1"/>
        <end position="19"/>
    </location>
</feature>
<proteinExistence type="predicted"/>
<dbReference type="InterPro" id="IPR010432">
    <property type="entry name" value="RDD"/>
</dbReference>
<evidence type="ECO:0000256" key="5">
    <source>
        <dbReference type="ARBA" id="ARBA00023136"/>
    </source>
</evidence>
<dbReference type="Pfam" id="PF06271">
    <property type="entry name" value="RDD"/>
    <property type="match status" value="1"/>
</dbReference>
<dbReference type="GO" id="GO:0005886">
    <property type="term" value="C:plasma membrane"/>
    <property type="evidence" value="ECO:0007669"/>
    <property type="project" value="UniProtKB-SubCell"/>
</dbReference>
<feature type="transmembrane region" description="Helical" evidence="7">
    <location>
        <begin position="109"/>
        <end position="130"/>
    </location>
</feature>
<feature type="compositionally biased region" description="Pro residues" evidence="6">
    <location>
        <begin position="30"/>
        <end position="41"/>
    </location>
</feature>
<name>A0A975SXT2_9ACTN</name>
<sequence>MSEPTQNPPPEGTPPPGQTPPGAWSTGPGQPAPPPPPPPGAPYGAQPGYGYGPATGGVGQPADVGIRFLARLIDGILVGIVNAIISAVLIVGLLGASSATGYGLSTGNGFAIGALSAIITTALYLGYFVVMESQRGQTVGKMLLKLETQGPEGGHPTVEQAFKRNVWTGLGILGIIPLLGLVGSLLELAAAITIAVTISTSPTKQGWHDRFAGGTRVLKIG</sequence>
<evidence type="ECO:0000256" key="3">
    <source>
        <dbReference type="ARBA" id="ARBA00022692"/>
    </source>
</evidence>
<protein>
    <submittedName>
        <fullName evidence="9">RDD family protein</fullName>
    </submittedName>
</protein>
<evidence type="ECO:0000313" key="10">
    <source>
        <dbReference type="Proteomes" id="UP000683575"/>
    </source>
</evidence>